<evidence type="ECO:0000256" key="10">
    <source>
        <dbReference type="SAM" id="MobiDB-lite"/>
    </source>
</evidence>
<name>A0ABR2WAS4_9FUNG</name>
<keyword evidence="13" id="KW-1185">Reference proteome</keyword>
<proteinExistence type="inferred from homology"/>
<evidence type="ECO:0000313" key="13">
    <source>
        <dbReference type="Proteomes" id="UP001479436"/>
    </source>
</evidence>
<dbReference type="Proteomes" id="UP001479436">
    <property type="component" value="Unassembled WGS sequence"/>
</dbReference>
<organism evidence="12 13">
    <name type="scientific">Basidiobolus ranarum</name>
    <dbReference type="NCBI Taxonomy" id="34480"/>
    <lineage>
        <taxon>Eukaryota</taxon>
        <taxon>Fungi</taxon>
        <taxon>Fungi incertae sedis</taxon>
        <taxon>Zoopagomycota</taxon>
        <taxon>Entomophthoromycotina</taxon>
        <taxon>Basidiobolomycetes</taxon>
        <taxon>Basidiobolales</taxon>
        <taxon>Basidiobolaceae</taxon>
        <taxon>Basidiobolus</taxon>
    </lineage>
</organism>
<dbReference type="SUPFAM" id="SSF54236">
    <property type="entry name" value="Ubiquitin-like"/>
    <property type="match status" value="1"/>
</dbReference>
<dbReference type="InterPro" id="IPR000626">
    <property type="entry name" value="Ubiquitin-like_dom"/>
</dbReference>
<sequence length="234" mass="26221">MAPVYINFPGNPRLLCLEFNSNPTIALVKSRVHEISHIPVEEQRILTFGGLPLDESYVVDSSNTHPTTLKVQMALVGGKGGFGSMLRAQGGRMSSKKTTNYDSCRDLSGTRLKTIKAAKRIADYAEHEEQREREKEERINRKIEDGLKERPVKKFRFDDAEFLQESQEIIEDVKNAVSSVMKSKKKVDVKSKGKEKEQVVPKQSAKLSMWDEFSDMSSEDEDAEASSSSTTSAS</sequence>
<accession>A0ABR2WAS4</accession>
<feature type="compositionally biased region" description="Basic and acidic residues" evidence="10">
    <location>
        <begin position="186"/>
        <end position="199"/>
    </location>
</feature>
<evidence type="ECO:0000256" key="3">
    <source>
        <dbReference type="ARBA" id="ARBA00008726"/>
    </source>
</evidence>
<dbReference type="PROSITE" id="PS50053">
    <property type="entry name" value="UBIQUITIN_2"/>
    <property type="match status" value="1"/>
</dbReference>
<keyword evidence="6" id="KW-0508">mRNA splicing</keyword>
<feature type="compositionally biased region" description="Acidic residues" evidence="10">
    <location>
        <begin position="212"/>
        <end position="224"/>
    </location>
</feature>
<evidence type="ECO:0000256" key="7">
    <source>
        <dbReference type="ARBA" id="ARBA00023242"/>
    </source>
</evidence>
<evidence type="ECO:0000256" key="8">
    <source>
        <dbReference type="ARBA" id="ARBA00023306"/>
    </source>
</evidence>
<feature type="domain" description="Ubiquitin-like" evidence="11">
    <location>
        <begin position="2"/>
        <end position="78"/>
    </location>
</feature>
<evidence type="ECO:0000259" key="11">
    <source>
        <dbReference type="PROSITE" id="PS50053"/>
    </source>
</evidence>
<dbReference type="InterPro" id="IPR029071">
    <property type="entry name" value="Ubiquitin-like_domsf"/>
</dbReference>
<dbReference type="EMBL" id="JASJQH010006889">
    <property type="protein sequence ID" value="KAK9728902.1"/>
    <property type="molecule type" value="Genomic_DNA"/>
</dbReference>
<keyword evidence="7" id="KW-0539">Nucleus</keyword>
<dbReference type="PANTHER" id="PTHR12786">
    <property type="entry name" value="SPLICING FACTOR SF3A-RELATED"/>
    <property type="match status" value="1"/>
</dbReference>
<feature type="compositionally biased region" description="Low complexity" evidence="10">
    <location>
        <begin position="225"/>
        <end position="234"/>
    </location>
</feature>
<dbReference type="InterPro" id="IPR053822">
    <property type="entry name" value="SDE2-like_dom"/>
</dbReference>
<keyword evidence="4" id="KW-0963">Cytoplasm</keyword>
<feature type="region of interest" description="Disordered" evidence="10">
    <location>
        <begin position="182"/>
        <end position="234"/>
    </location>
</feature>
<evidence type="ECO:0000256" key="2">
    <source>
        <dbReference type="ARBA" id="ARBA00004496"/>
    </source>
</evidence>
<protein>
    <recommendedName>
        <fullName evidence="11">Ubiquitin-like domain-containing protein</fullName>
    </recommendedName>
</protein>
<evidence type="ECO:0000256" key="6">
    <source>
        <dbReference type="ARBA" id="ARBA00023187"/>
    </source>
</evidence>
<gene>
    <name evidence="12" type="ORF">K7432_000725</name>
</gene>
<evidence type="ECO:0000313" key="12">
    <source>
        <dbReference type="EMBL" id="KAK9728902.1"/>
    </source>
</evidence>
<evidence type="ECO:0000256" key="5">
    <source>
        <dbReference type="ARBA" id="ARBA00022664"/>
    </source>
</evidence>
<comment type="caution">
    <text evidence="12">The sequence shown here is derived from an EMBL/GenBank/DDBJ whole genome shotgun (WGS) entry which is preliminary data.</text>
</comment>
<keyword evidence="9" id="KW-0175">Coiled coil</keyword>
<dbReference type="InterPro" id="IPR051421">
    <property type="entry name" value="RNA_Proc_DNA_Dmg_Regulator"/>
</dbReference>
<evidence type="ECO:0000256" key="1">
    <source>
        <dbReference type="ARBA" id="ARBA00004123"/>
    </source>
</evidence>
<comment type="subcellular location">
    <subcellularLocation>
        <location evidence="2">Cytoplasm</location>
    </subcellularLocation>
    <subcellularLocation>
        <location evidence="1">Nucleus</location>
    </subcellularLocation>
</comment>
<dbReference type="PANTHER" id="PTHR12786:SF1">
    <property type="entry name" value="SPLICING REGULATOR SDE2"/>
    <property type="match status" value="1"/>
</dbReference>
<dbReference type="Pfam" id="PF22782">
    <property type="entry name" value="SDE2"/>
    <property type="match status" value="1"/>
</dbReference>
<feature type="coiled-coil region" evidence="9">
    <location>
        <begin position="117"/>
        <end position="145"/>
    </location>
</feature>
<evidence type="ECO:0000256" key="4">
    <source>
        <dbReference type="ARBA" id="ARBA00022490"/>
    </source>
</evidence>
<keyword evidence="8" id="KW-0131">Cell cycle</keyword>
<evidence type="ECO:0000256" key="9">
    <source>
        <dbReference type="SAM" id="Coils"/>
    </source>
</evidence>
<comment type="similarity">
    <text evidence="3">Belongs to the SDE2 family.</text>
</comment>
<reference evidence="12 13" key="1">
    <citation type="submission" date="2023-04" db="EMBL/GenBank/DDBJ databases">
        <title>Genome of Basidiobolus ranarum AG-B5.</title>
        <authorList>
            <person name="Stajich J.E."/>
            <person name="Carter-House D."/>
            <person name="Gryganskyi A."/>
        </authorList>
    </citation>
    <scope>NUCLEOTIDE SEQUENCE [LARGE SCALE GENOMIC DNA]</scope>
    <source>
        <strain evidence="12 13">AG-B5</strain>
    </source>
</reference>
<keyword evidence="5" id="KW-0507">mRNA processing</keyword>